<evidence type="ECO:0000256" key="2">
    <source>
        <dbReference type="SAM" id="Phobius"/>
    </source>
</evidence>
<feature type="region of interest" description="Disordered" evidence="1">
    <location>
        <begin position="158"/>
        <end position="204"/>
    </location>
</feature>
<name>A0A8K0D9D1_IGNLU</name>
<evidence type="ECO:0000256" key="1">
    <source>
        <dbReference type="SAM" id="MobiDB-lite"/>
    </source>
</evidence>
<dbReference type="OrthoDB" id="6758613at2759"/>
<reference evidence="3" key="1">
    <citation type="submission" date="2019-08" db="EMBL/GenBank/DDBJ databases">
        <title>The genome of the North American firefly Photinus pyralis.</title>
        <authorList>
            <consortium name="Photinus pyralis genome working group"/>
            <person name="Fallon T.R."/>
            <person name="Sander Lower S.E."/>
            <person name="Weng J.-K."/>
        </authorList>
    </citation>
    <scope>NUCLEOTIDE SEQUENCE</scope>
    <source>
        <strain evidence="3">TRF0915ILg1</strain>
        <tissue evidence="3">Whole body</tissue>
    </source>
</reference>
<gene>
    <name evidence="3" type="ORF">ILUMI_04597</name>
</gene>
<dbReference type="EMBL" id="VTPC01001545">
    <property type="protein sequence ID" value="KAF2901584.1"/>
    <property type="molecule type" value="Genomic_DNA"/>
</dbReference>
<evidence type="ECO:0000313" key="3">
    <source>
        <dbReference type="EMBL" id="KAF2901584.1"/>
    </source>
</evidence>
<keyword evidence="2" id="KW-1133">Transmembrane helix</keyword>
<keyword evidence="2" id="KW-0812">Transmembrane</keyword>
<keyword evidence="4" id="KW-1185">Reference proteome</keyword>
<dbReference type="Proteomes" id="UP000801492">
    <property type="component" value="Unassembled WGS sequence"/>
</dbReference>
<dbReference type="AlphaFoldDB" id="A0A8K0D9D1"/>
<protein>
    <submittedName>
        <fullName evidence="3">Uncharacterized protein</fullName>
    </submittedName>
</protein>
<comment type="caution">
    <text evidence="3">The sequence shown here is derived from an EMBL/GenBank/DDBJ whole genome shotgun (WGS) entry which is preliminary data.</text>
</comment>
<proteinExistence type="predicted"/>
<keyword evidence="2" id="KW-0472">Membrane</keyword>
<evidence type="ECO:0000313" key="4">
    <source>
        <dbReference type="Proteomes" id="UP000801492"/>
    </source>
</evidence>
<accession>A0A8K0D9D1</accession>
<feature type="transmembrane region" description="Helical" evidence="2">
    <location>
        <begin position="53"/>
        <end position="73"/>
    </location>
</feature>
<sequence>MSNRILAYVWSCRRSRVALLLYGLEKSFFGISTMAHRDKTANQLNDWKEQNKMPSKVFACGFAYSLIVIIYLAKLLPAHIAMKGQGGNLENIKQVMKFKYLGIDISGYGDIDKKVRSQVRKAPRTSTCLNSKIWQNKHLRIKTKSRIYKTAIRPRLAYTRENQTGDDQNKKNIRNNRDENSAQPSKVLNPGKKPIQKKEENEPSYNNVKFYKARYSTM</sequence>
<organism evidence="3 4">
    <name type="scientific">Ignelater luminosus</name>
    <name type="common">Cucubano</name>
    <name type="synonym">Pyrophorus luminosus</name>
    <dbReference type="NCBI Taxonomy" id="2038154"/>
    <lineage>
        <taxon>Eukaryota</taxon>
        <taxon>Metazoa</taxon>
        <taxon>Ecdysozoa</taxon>
        <taxon>Arthropoda</taxon>
        <taxon>Hexapoda</taxon>
        <taxon>Insecta</taxon>
        <taxon>Pterygota</taxon>
        <taxon>Neoptera</taxon>
        <taxon>Endopterygota</taxon>
        <taxon>Coleoptera</taxon>
        <taxon>Polyphaga</taxon>
        <taxon>Elateriformia</taxon>
        <taxon>Elateroidea</taxon>
        <taxon>Elateridae</taxon>
        <taxon>Agrypninae</taxon>
        <taxon>Pyrophorini</taxon>
        <taxon>Ignelater</taxon>
    </lineage>
</organism>
<feature type="compositionally biased region" description="Basic and acidic residues" evidence="1">
    <location>
        <begin position="167"/>
        <end position="180"/>
    </location>
</feature>